<accession>A0AB39JC64</accession>
<evidence type="ECO:0000256" key="2">
    <source>
        <dbReference type="SAM" id="Phobius"/>
    </source>
</evidence>
<feature type="compositionally biased region" description="Basic and acidic residues" evidence="1">
    <location>
        <begin position="107"/>
        <end position="123"/>
    </location>
</feature>
<gene>
    <name evidence="3" type="ORF">FloV-SA2_00447</name>
</gene>
<evidence type="ECO:0000313" key="3">
    <source>
        <dbReference type="EMBL" id="XDO02265.1"/>
    </source>
</evidence>
<evidence type="ECO:0000256" key="1">
    <source>
        <dbReference type="SAM" id="MobiDB-lite"/>
    </source>
</evidence>
<dbReference type="EMBL" id="PP542043">
    <property type="protein sequence ID" value="XDO02265.1"/>
    <property type="molecule type" value="Genomic_DNA"/>
</dbReference>
<protein>
    <submittedName>
        <fullName evidence="3">Uncharacterized protein</fullName>
    </submittedName>
</protein>
<proteinExistence type="predicted"/>
<feature type="transmembrane region" description="Helical" evidence="2">
    <location>
        <begin position="6"/>
        <end position="23"/>
    </location>
</feature>
<name>A0AB39JC64_9VIRU</name>
<keyword evidence="2" id="KW-0472">Membrane</keyword>
<keyword evidence="2" id="KW-1133">Transmembrane helix</keyword>
<reference evidence="3" key="1">
    <citation type="submission" date="2024-03" db="EMBL/GenBank/DDBJ databases">
        <title>Eukaryotic viruses encode the ribosomal protein eL40.</title>
        <authorList>
            <person name="Thomy J."/>
            <person name="Schvarcz C.R."/>
            <person name="McBeain K.A."/>
            <person name="Edwards K.F."/>
            <person name="Steward G.F."/>
        </authorList>
    </citation>
    <scope>NUCLEOTIDE SEQUENCE</scope>
    <source>
        <strain evidence="3">FloV-SA2</strain>
    </source>
</reference>
<organism evidence="3">
    <name type="scientific">Florenciella sp. virus SA2</name>
    <dbReference type="NCBI Taxonomy" id="3240092"/>
    <lineage>
        <taxon>Viruses</taxon>
    </lineage>
</organism>
<feature type="transmembrane region" description="Helical" evidence="2">
    <location>
        <begin position="35"/>
        <end position="55"/>
    </location>
</feature>
<feature type="compositionally biased region" description="Basic residues" evidence="1">
    <location>
        <begin position="95"/>
        <end position="106"/>
    </location>
</feature>
<feature type="region of interest" description="Disordered" evidence="1">
    <location>
        <begin position="88"/>
        <end position="123"/>
    </location>
</feature>
<sequence length="123" mass="14471">MVLKSLCPPAIVYIVFTSVHVLVDIFDKNLKEATLQLLVGIIITALLQYLCYIGLDIVSWIIVFVPFIFYTYMMVLLYNIFGLDRKKYPKPDKKDKKKIHHKHDHKHDHGDHDHKHDDNDNEN</sequence>
<keyword evidence="2" id="KW-0812">Transmembrane</keyword>
<feature type="transmembrane region" description="Helical" evidence="2">
    <location>
        <begin position="61"/>
        <end position="81"/>
    </location>
</feature>